<dbReference type="EMBL" id="CM015725">
    <property type="protein sequence ID" value="KAF3698831.1"/>
    <property type="molecule type" value="Genomic_DNA"/>
</dbReference>
<gene>
    <name evidence="1" type="ORF">EXN66_Car014518</name>
</gene>
<protein>
    <submittedName>
        <fullName evidence="1">Uncharacterized protein</fullName>
    </submittedName>
</protein>
<reference evidence="2" key="2">
    <citation type="submission" date="2019-02" db="EMBL/GenBank/DDBJ databases">
        <title>Opniocepnalus argus Var Kimnra genome.</title>
        <authorList>
            <person name="Zhou C."/>
            <person name="Xiao S."/>
        </authorList>
    </citation>
    <scope>NUCLEOTIDE SEQUENCE [LARGE SCALE GENOMIC DNA]</scope>
</reference>
<reference evidence="1 2" key="1">
    <citation type="submission" date="2019-02" db="EMBL/GenBank/DDBJ databases">
        <title>Opniocepnalus argus genome.</title>
        <authorList>
            <person name="Zhou C."/>
            <person name="Xiao S."/>
        </authorList>
    </citation>
    <scope>NUCLEOTIDE SEQUENCE [LARGE SCALE GENOMIC DNA]</scope>
    <source>
        <strain evidence="1">OARG1902GOOAL</strain>
        <tissue evidence="1">Muscle</tissue>
    </source>
</reference>
<evidence type="ECO:0000313" key="1">
    <source>
        <dbReference type="EMBL" id="KAF3698831.1"/>
    </source>
</evidence>
<keyword evidence="2" id="KW-1185">Reference proteome</keyword>
<evidence type="ECO:0000313" key="2">
    <source>
        <dbReference type="Proteomes" id="UP000503349"/>
    </source>
</evidence>
<dbReference type="Proteomes" id="UP000503349">
    <property type="component" value="Chromosome 14"/>
</dbReference>
<proteinExistence type="predicted"/>
<dbReference type="AlphaFoldDB" id="A0A6G1Q876"/>
<sequence>MSSFCISQILLRRPSSIHPSIIFNRLSCLGLLGLDPLPANLGEEAGSTLNRLLAYVRGRNQ</sequence>
<accession>A0A6G1Q876</accession>
<name>A0A6G1Q876_CHAAH</name>
<organism evidence="1 2">
    <name type="scientific">Channa argus</name>
    <name type="common">Northern snakehead</name>
    <name type="synonym">Ophicephalus argus</name>
    <dbReference type="NCBI Taxonomy" id="215402"/>
    <lineage>
        <taxon>Eukaryota</taxon>
        <taxon>Metazoa</taxon>
        <taxon>Chordata</taxon>
        <taxon>Craniata</taxon>
        <taxon>Vertebrata</taxon>
        <taxon>Euteleostomi</taxon>
        <taxon>Actinopterygii</taxon>
        <taxon>Neopterygii</taxon>
        <taxon>Teleostei</taxon>
        <taxon>Neoteleostei</taxon>
        <taxon>Acanthomorphata</taxon>
        <taxon>Anabantaria</taxon>
        <taxon>Anabantiformes</taxon>
        <taxon>Channoidei</taxon>
        <taxon>Channidae</taxon>
        <taxon>Channa</taxon>
    </lineage>
</organism>